<accession>A0A1F6NYK0</accession>
<dbReference type="Proteomes" id="UP000178490">
    <property type="component" value="Unassembled WGS sequence"/>
</dbReference>
<dbReference type="AlphaFoldDB" id="A0A1F6NYK0"/>
<protein>
    <submittedName>
        <fullName evidence="1">Uncharacterized protein</fullName>
    </submittedName>
</protein>
<proteinExistence type="predicted"/>
<evidence type="ECO:0000313" key="1">
    <source>
        <dbReference type="EMBL" id="OGH88999.1"/>
    </source>
</evidence>
<organism evidence="1 2">
    <name type="scientific">Candidatus Magasanikbacteria bacterium RIFOXYD2_FULL_36_9</name>
    <dbReference type="NCBI Taxonomy" id="1798707"/>
    <lineage>
        <taxon>Bacteria</taxon>
        <taxon>Candidatus Magasanikiibacteriota</taxon>
    </lineage>
</organism>
<dbReference type="EMBL" id="MFRC01000052">
    <property type="protein sequence ID" value="OGH88999.1"/>
    <property type="molecule type" value="Genomic_DNA"/>
</dbReference>
<gene>
    <name evidence="1" type="ORF">A2537_01110</name>
</gene>
<sequence>MEDAGITLPCGSELDLAVTNKNLVKTNLVVSSFSASQYTFSSDEFLNDKEIIFTGTVVNKGTKIPNEETTICVVKRNLTLDAPVEYSSWNDNNTLFFQRCKIIQPKQLSPNKPVKVSFKFKVNSSLIREGFAWPAGLILPVLHDPNDRFLFGHNRMSLSVNEGWGQIFETNYSDNEKMLNIEILNN</sequence>
<name>A0A1F6NYK0_9BACT</name>
<reference evidence="1 2" key="1">
    <citation type="journal article" date="2016" name="Nat. Commun.">
        <title>Thousands of microbial genomes shed light on interconnected biogeochemical processes in an aquifer system.</title>
        <authorList>
            <person name="Anantharaman K."/>
            <person name="Brown C.T."/>
            <person name="Hug L.A."/>
            <person name="Sharon I."/>
            <person name="Castelle C.J."/>
            <person name="Probst A.J."/>
            <person name="Thomas B.C."/>
            <person name="Singh A."/>
            <person name="Wilkins M.J."/>
            <person name="Karaoz U."/>
            <person name="Brodie E.L."/>
            <person name="Williams K.H."/>
            <person name="Hubbard S.S."/>
            <person name="Banfield J.F."/>
        </authorList>
    </citation>
    <scope>NUCLEOTIDE SEQUENCE [LARGE SCALE GENOMIC DNA]</scope>
</reference>
<comment type="caution">
    <text evidence="1">The sequence shown here is derived from an EMBL/GenBank/DDBJ whole genome shotgun (WGS) entry which is preliminary data.</text>
</comment>
<evidence type="ECO:0000313" key="2">
    <source>
        <dbReference type="Proteomes" id="UP000178490"/>
    </source>
</evidence>